<keyword evidence="1" id="KW-1133">Transmembrane helix</keyword>
<keyword evidence="1" id="KW-0472">Membrane</keyword>
<feature type="transmembrane region" description="Helical" evidence="1">
    <location>
        <begin position="142"/>
        <end position="166"/>
    </location>
</feature>
<evidence type="ECO:0008006" key="4">
    <source>
        <dbReference type="Google" id="ProtNLM"/>
    </source>
</evidence>
<sequence>MVNVRLVYFLEQGDFLSPSQSGFRKHRSTIDALVRLEAAACEAFARHQHLVCVFFDLEKAYDTTWQYGILQQLHLYGLRGRLPRFLKEFLSDRSFPVRVGTTHSASVAQEEGVLLQLLVPSFQNMPSLTGTPSLCTLMGQSLMLELSFLTFAVAAGSLLSCQFLLLSSRPFYMPSK</sequence>
<proteinExistence type="predicted"/>
<dbReference type="Proteomes" id="UP001286313">
    <property type="component" value="Unassembled WGS sequence"/>
</dbReference>
<organism evidence="2 3">
    <name type="scientific">Petrolisthes cinctipes</name>
    <name type="common">Flat porcelain crab</name>
    <dbReference type="NCBI Taxonomy" id="88211"/>
    <lineage>
        <taxon>Eukaryota</taxon>
        <taxon>Metazoa</taxon>
        <taxon>Ecdysozoa</taxon>
        <taxon>Arthropoda</taxon>
        <taxon>Crustacea</taxon>
        <taxon>Multicrustacea</taxon>
        <taxon>Malacostraca</taxon>
        <taxon>Eumalacostraca</taxon>
        <taxon>Eucarida</taxon>
        <taxon>Decapoda</taxon>
        <taxon>Pleocyemata</taxon>
        <taxon>Anomura</taxon>
        <taxon>Galatheoidea</taxon>
        <taxon>Porcellanidae</taxon>
        <taxon>Petrolisthes</taxon>
    </lineage>
</organism>
<comment type="caution">
    <text evidence="2">The sequence shown here is derived from an EMBL/GenBank/DDBJ whole genome shotgun (WGS) entry which is preliminary data.</text>
</comment>
<gene>
    <name evidence="2" type="ORF">Pcinc_004364</name>
</gene>
<keyword evidence="1" id="KW-0812">Transmembrane</keyword>
<evidence type="ECO:0000256" key="1">
    <source>
        <dbReference type="SAM" id="Phobius"/>
    </source>
</evidence>
<accession>A0AAE1GH17</accession>
<keyword evidence="3" id="KW-1185">Reference proteome</keyword>
<evidence type="ECO:0000313" key="2">
    <source>
        <dbReference type="EMBL" id="KAK3891761.1"/>
    </source>
</evidence>
<reference evidence="2" key="1">
    <citation type="submission" date="2023-10" db="EMBL/GenBank/DDBJ databases">
        <title>Genome assemblies of two species of porcelain crab, Petrolisthes cinctipes and Petrolisthes manimaculis (Anomura: Porcellanidae).</title>
        <authorList>
            <person name="Angst P."/>
        </authorList>
    </citation>
    <scope>NUCLEOTIDE SEQUENCE</scope>
    <source>
        <strain evidence="2">PB745_01</strain>
        <tissue evidence="2">Gill</tissue>
    </source>
</reference>
<dbReference type="AlphaFoldDB" id="A0AAE1GH17"/>
<dbReference type="EMBL" id="JAWQEG010000306">
    <property type="protein sequence ID" value="KAK3891761.1"/>
    <property type="molecule type" value="Genomic_DNA"/>
</dbReference>
<evidence type="ECO:0000313" key="3">
    <source>
        <dbReference type="Proteomes" id="UP001286313"/>
    </source>
</evidence>
<protein>
    <recommendedName>
        <fullName evidence="4">Reverse transcriptase domain-containing protein</fullName>
    </recommendedName>
</protein>
<name>A0AAE1GH17_PETCI</name>